<reference evidence="1 2" key="2">
    <citation type="submission" date="2018-11" db="EMBL/GenBank/DDBJ databases">
        <authorList>
            <consortium name="Pathogen Informatics"/>
        </authorList>
    </citation>
    <scope>NUCLEOTIDE SEQUENCE [LARGE SCALE GENOMIC DNA]</scope>
    <source>
        <strain evidence="1 2">MHpl1</strain>
    </source>
</reference>
<gene>
    <name evidence="1" type="ORF">HPLM_LOCUS14887</name>
</gene>
<organism evidence="3">
    <name type="scientific">Haemonchus placei</name>
    <name type="common">Barber's pole worm</name>
    <dbReference type="NCBI Taxonomy" id="6290"/>
    <lineage>
        <taxon>Eukaryota</taxon>
        <taxon>Metazoa</taxon>
        <taxon>Ecdysozoa</taxon>
        <taxon>Nematoda</taxon>
        <taxon>Chromadorea</taxon>
        <taxon>Rhabditida</taxon>
        <taxon>Rhabditina</taxon>
        <taxon>Rhabditomorpha</taxon>
        <taxon>Strongyloidea</taxon>
        <taxon>Trichostrongylidae</taxon>
        <taxon>Haemonchus</taxon>
    </lineage>
</organism>
<dbReference type="AlphaFoldDB" id="A0A0N4WTH8"/>
<dbReference type="OrthoDB" id="5822796at2759"/>
<dbReference type="Proteomes" id="UP000268014">
    <property type="component" value="Unassembled WGS sequence"/>
</dbReference>
<reference evidence="3" key="1">
    <citation type="submission" date="2017-02" db="UniProtKB">
        <authorList>
            <consortium name="WormBaseParasite"/>
        </authorList>
    </citation>
    <scope>IDENTIFICATION</scope>
</reference>
<proteinExistence type="predicted"/>
<keyword evidence="2" id="KW-1185">Reference proteome</keyword>
<name>A0A0N4WTH8_HAEPC</name>
<dbReference type="EMBL" id="UZAF01018744">
    <property type="protein sequence ID" value="VDO54544.1"/>
    <property type="molecule type" value="Genomic_DNA"/>
</dbReference>
<dbReference type="WBParaSite" id="HPLM_0001489501-mRNA-1">
    <property type="protein sequence ID" value="HPLM_0001489501-mRNA-1"/>
    <property type="gene ID" value="HPLM_0001489501"/>
</dbReference>
<dbReference type="STRING" id="6290.A0A0N4WTH8"/>
<protein>
    <submittedName>
        <fullName evidence="3">Apple domain-containing protein</fullName>
    </submittedName>
</protein>
<sequence>RPQLLATTTSTTVKAQTLHSPAKIHEVKWLFKYLIVFERLFHLNVGLVGARQVLSSFNGCTMAEFLSSRNVVISECERKCDFSTVLIHCFCVVDTANIQFKFTQRRTKEKWSTYIITEPQKPCFVRSRQRSLVGFEEKVIIGLEKHCTLNGGNLHLNDVRLRGCSLLCDVHSSTRKTRPSYTCFLSLCKNSVSGKKKAKICKFRYQLNRNSFNKFMAYNICFTEQCKVECLKRTVSGGPPCGALNWIPHIQSCMLFEVGYDKRLIMPSSHGQFLVNKCAGNVEPRSRYSYLIVLLVPFFTNVSLS</sequence>
<evidence type="ECO:0000313" key="1">
    <source>
        <dbReference type="EMBL" id="VDO54544.1"/>
    </source>
</evidence>
<evidence type="ECO:0000313" key="2">
    <source>
        <dbReference type="Proteomes" id="UP000268014"/>
    </source>
</evidence>
<evidence type="ECO:0000313" key="3">
    <source>
        <dbReference type="WBParaSite" id="HPLM_0001489501-mRNA-1"/>
    </source>
</evidence>
<accession>A0A0N4WTH8</accession>